<gene>
    <name evidence="1" type="ORF">PROFUN_05268</name>
</gene>
<proteinExistence type="predicted"/>
<dbReference type="AlphaFoldDB" id="A0A2P6NR99"/>
<dbReference type="Gene3D" id="1.20.5.1430">
    <property type="match status" value="1"/>
</dbReference>
<sequence length="120" mass="13899">MTSPLEDANIWDLVAVVTGELDSLAASESNTTIAQWSQKLKVLHSMNEQHSAKPDFIRRQLFGLALEKRLYLDKLRGIEEYISQRGDSTDDEEGRLLTQITQILYEEEKDFRLVDRKMKQ</sequence>
<dbReference type="GO" id="GO:0008017">
    <property type="term" value="F:microtubule binding"/>
    <property type="evidence" value="ECO:0007669"/>
    <property type="project" value="InterPro"/>
</dbReference>
<name>A0A2P6NR99_9EUKA</name>
<organism evidence="1 2">
    <name type="scientific">Planoprotostelium fungivorum</name>
    <dbReference type="NCBI Taxonomy" id="1890364"/>
    <lineage>
        <taxon>Eukaryota</taxon>
        <taxon>Amoebozoa</taxon>
        <taxon>Evosea</taxon>
        <taxon>Variosea</taxon>
        <taxon>Cavosteliida</taxon>
        <taxon>Cavosteliaceae</taxon>
        <taxon>Planoprotostelium</taxon>
    </lineage>
</organism>
<accession>A0A2P6NR99</accession>
<dbReference type="Proteomes" id="UP000241769">
    <property type="component" value="Unassembled WGS sequence"/>
</dbReference>
<protein>
    <submittedName>
        <fullName evidence="1">Uncharacterized protein</fullName>
    </submittedName>
</protein>
<reference evidence="1 2" key="1">
    <citation type="journal article" date="2018" name="Genome Biol. Evol.">
        <title>Multiple Roots of Fruiting Body Formation in Amoebozoa.</title>
        <authorList>
            <person name="Hillmann F."/>
            <person name="Forbes G."/>
            <person name="Novohradska S."/>
            <person name="Ferling I."/>
            <person name="Riege K."/>
            <person name="Groth M."/>
            <person name="Westermann M."/>
            <person name="Marz M."/>
            <person name="Spaller T."/>
            <person name="Winckler T."/>
            <person name="Schaap P."/>
            <person name="Glockner G."/>
        </authorList>
    </citation>
    <scope>NUCLEOTIDE SEQUENCE [LARGE SCALE GENOMIC DNA]</scope>
    <source>
        <strain evidence="1 2">Jena</strain>
    </source>
</reference>
<dbReference type="EMBL" id="MDYQ01000030">
    <property type="protein sequence ID" value="PRP86486.1"/>
    <property type="molecule type" value="Genomic_DNA"/>
</dbReference>
<keyword evidence="2" id="KW-1185">Reference proteome</keyword>
<dbReference type="InParanoid" id="A0A2P6NR99"/>
<comment type="caution">
    <text evidence="1">The sequence shown here is derived from an EMBL/GenBank/DDBJ whole genome shotgun (WGS) entry which is preliminary data.</text>
</comment>
<dbReference type="InterPro" id="IPR036133">
    <property type="entry name" value="EB1_C_sf"/>
</dbReference>
<evidence type="ECO:0000313" key="1">
    <source>
        <dbReference type="EMBL" id="PRP86486.1"/>
    </source>
</evidence>
<dbReference type="SUPFAM" id="SSF140612">
    <property type="entry name" value="EB1 dimerisation domain-like"/>
    <property type="match status" value="1"/>
</dbReference>
<evidence type="ECO:0000313" key="2">
    <source>
        <dbReference type="Proteomes" id="UP000241769"/>
    </source>
</evidence>